<dbReference type="AlphaFoldDB" id="A0A1B6GID9"/>
<reference evidence="3" key="1">
    <citation type="submission" date="2015-11" db="EMBL/GenBank/DDBJ databases">
        <title>De novo transcriptome assembly of four potential Pierce s Disease insect vectors from Arizona vineyards.</title>
        <authorList>
            <person name="Tassone E.E."/>
        </authorList>
    </citation>
    <scope>NUCLEOTIDE SEQUENCE</scope>
</reference>
<evidence type="ECO:0000313" key="3">
    <source>
        <dbReference type="EMBL" id="JAS62208.1"/>
    </source>
</evidence>
<sequence>MNIFIIICFLFMVPYLCTEVDVTVSTEQYTFFDSEGMEEEAEGKHVAVVKNSTISKKTVGCKSKDCENVNATDAASKILIRRYKQSKTPPKSYNFLASLAPIPPDVKNKSGMFPKERISIFSLNEKGGDARDWPAEYNFEVVHPDYEMEKSDGEYIEEDGGTTRSNVETLESISLEPNDLWGKVFEGAELKNKNKEETTKLYTEIKFSTKDLHKHTSNKGNVKIPYIRKYSGGIKYLTPKFHKYTKKKSSFTTLTPSIFINTSNNGDKHIENVSIPPNITSNKMFRFGLVRKSNHSYRIVPYPVYFTAEPVIRKEKLVIPYPYFIRRTDKEKQPHAVEDYQKDGEDGNETWVEKYPKENHFENDPVVEIQYGDDYMVLENDEDYVPSTVDYDDYDISVTQDIDSTSASASTTVPEPSISLKQPTISPEATSSQGLPVMPIHVTVTSHDDTSPVSPATRNLSFKYPNPYHNGTIYSYYDCSELSAASKSIVYKLLNILVISHTHFYL</sequence>
<gene>
    <name evidence="3" type="ORF">g.28217</name>
</gene>
<dbReference type="EMBL" id="GECZ01007561">
    <property type="protein sequence ID" value="JAS62208.1"/>
    <property type="molecule type" value="Transcribed_RNA"/>
</dbReference>
<protein>
    <submittedName>
        <fullName evidence="3">Uncharacterized protein</fullName>
    </submittedName>
</protein>
<name>A0A1B6GID9_9HEMI</name>
<feature type="signal peptide" evidence="2">
    <location>
        <begin position="1"/>
        <end position="18"/>
    </location>
</feature>
<evidence type="ECO:0000256" key="1">
    <source>
        <dbReference type="SAM" id="MobiDB-lite"/>
    </source>
</evidence>
<feature type="chain" id="PRO_5008583687" evidence="2">
    <location>
        <begin position="19"/>
        <end position="506"/>
    </location>
</feature>
<feature type="region of interest" description="Disordered" evidence="1">
    <location>
        <begin position="406"/>
        <end position="432"/>
    </location>
</feature>
<feature type="compositionally biased region" description="Polar residues" evidence="1">
    <location>
        <begin position="419"/>
        <end position="432"/>
    </location>
</feature>
<proteinExistence type="predicted"/>
<keyword evidence="2" id="KW-0732">Signal</keyword>
<organism evidence="3">
    <name type="scientific">Cuerna arida</name>
    <dbReference type="NCBI Taxonomy" id="1464854"/>
    <lineage>
        <taxon>Eukaryota</taxon>
        <taxon>Metazoa</taxon>
        <taxon>Ecdysozoa</taxon>
        <taxon>Arthropoda</taxon>
        <taxon>Hexapoda</taxon>
        <taxon>Insecta</taxon>
        <taxon>Pterygota</taxon>
        <taxon>Neoptera</taxon>
        <taxon>Paraneoptera</taxon>
        <taxon>Hemiptera</taxon>
        <taxon>Auchenorrhyncha</taxon>
        <taxon>Membracoidea</taxon>
        <taxon>Cicadellidae</taxon>
        <taxon>Cicadellinae</taxon>
        <taxon>Proconiini</taxon>
        <taxon>Cuerna</taxon>
    </lineage>
</organism>
<accession>A0A1B6GID9</accession>
<evidence type="ECO:0000256" key="2">
    <source>
        <dbReference type="SAM" id="SignalP"/>
    </source>
</evidence>